<proteinExistence type="predicted"/>
<keyword evidence="2" id="KW-1185">Reference proteome</keyword>
<organism evidence="1 2">
    <name type="scientific">Methanoculleus frigidifontis</name>
    <dbReference type="NCBI Taxonomy" id="2584085"/>
    <lineage>
        <taxon>Archaea</taxon>
        <taxon>Methanobacteriati</taxon>
        <taxon>Methanobacteriota</taxon>
        <taxon>Stenosarchaea group</taxon>
        <taxon>Methanomicrobia</taxon>
        <taxon>Methanomicrobiales</taxon>
        <taxon>Methanomicrobiaceae</taxon>
        <taxon>Methanoculleus</taxon>
    </lineage>
</organism>
<dbReference type="RefSeq" id="WP_301662388.1">
    <property type="nucleotide sequence ID" value="NZ_VCYH01000001.1"/>
</dbReference>
<dbReference type="InterPro" id="IPR036606">
    <property type="entry name" value="EhaM-like_sf"/>
</dbReference>
<gene>
    <name evidence="1" type="ORF">FGU65_00200</name>
</gene>
<accession>A0ABT8M5Y4</accession>
<evidence type="ECO:0000313" key="2">
    <source>
        <dbReference type="Proteomes" id="UP001168338"/>
    </source>
</evidence>
<dbReference type="EMBL" id="VCYH01000001">
    <property type="protein sequence ID" value="MDN7023333.1"/>
    <property type="molecule type" value="Genomic_DNA"/>
</dbReference>
<sequence length="127" mass="14790">MKYLYEKDLRQMKYNILTSTRHDMVVRQIARRLGIGEQKMRMILIRTFDMSLLENLEARYEMGLLHADTDDPVARKLGCELFTDFIPLVAPEAMQSIYEDVRTHIASGTQENSAIDEGLARIREVIR</sequence>
<dbReference type="Proteomes" id="UP001168338">
    <property type="component" value="Unassembled WGS sequence"/>
</dbReference>
<name>A0ABT8M5Y4_9EURY</name>
<dbReference type="Gene3D" id="1.10.3070.10">
    <property type="entry name" value="EhaM-like"/>
    <property type="match status" value="1"/>
</dbReference>
<comment type="caution">
    <text evidence="1">The sequence shown here is derived from an EMBL/GenBank/DDBJ whole genome shotgun (WGS) entry which is preliminary data.</text>
</comment>
<dbReference type="InterPro" id="IPR012056">
    <property type="entry name" value="NiFe_EhaM"/>
</dbReference>
<dbReference type="Pfam" id="PF09218">
    <property type="entry name" value="EhaM"/>
    <property type="match status" value="1"/>
</dbReference>
<dbReference type="SUPFAM" id="SSF101332">
    <property type="entry name" value="Hypothetical protein MTH393"/>
    <property type="match status" value="1"/>
</dbReference>
<reference evidence="1" key="1">
    <citation type="submission" date="2019-05" db="EMBL/GenBank/DDBJ databases">
        <title>Methanoculleus sp. FWC-SCC1, a methanogenic archaeon isolated from deep marine cold seep.</title>
        <authorList>
            <person name="Chen Y.-W."/>
            <person name="Chen S.-C."/>
            <person name="Teng N.-H."/>
            <person name="Lai M.-C."/>
        </authorList>
    </citation>
    <scope>NUCLEOTIDE SEQUENCE</scope>
    <source>
        <strain evidence="1">FWC-SCC1</strain>
    </source>
</reference>
<evidence type="ECO:0000313" key="1">
    <source>
        <dbReference type="EMBL" id="MDN7023333.1"/>
    </source>
</evidence>
<protein>
    <submittedName>
        <fullName evidence="1">DUF1959 domain-containing protein</fullName>
    </submittedName>
</protein>